<dbReference type="InterPro" id="IPR011335">
    <property type="entry name" value="Restrct_endonuc-II-like"/>
</dbReference>
<evidence type="ECO:0000313" key="5">
    <source>
        <dbReference type="EMBL" id="OHA70019.1"/>
    </source>
</evidence>
<proteinExistence type="predicted"/>
<name>A0A1G2RCC8_9BACT</name>
<evidence type="ECO:0000256" key="2">
    <source>
        <dbReference type="ARBA" id="ARBA00022840"/>
    </source>
</evidence>
<feature type="domain" description="ATP-cone" evidence="4">
    <location>
        <begin position="1"/>
        <end position="82"/>
    </location>
</feature>
<reference evidence="5 6" key="1">
    <citation type="journal article" date="2016" name="Nat. Commun.">
        <title>Thousands of microbial genomes shed light on interconnected biogeochemical processes in an aquifer system.</title>
        <authorList>
            <person name="Anantharaman K."/>
            <person name="Brown C.T."/>
            <person name="Hug L.A."/>
            <person name="Sharon I."/>
            <person name="Castelle C.J."/>
            <person name="Probst A.J."/>
            <person name="Thomas B.C."/>
            <person name="Singh A."/>
            <person name="Wilkins M.J."/>
            <person name="Karaoz U."/>
            <person name="Brodie E.L."/>
            <person name="Williams K.H."/>
            <person name="Hubbard S.S."/>
            <person name="Banfield J.F."/>
        </authorList>
    </citation>
    <scope>NUCLEOTIDE SEQUENCE [LARGE SCALE GENOMIC DNA]</scope>
</reference>
<evidence type="ECO:0000256" key="1">
    <source>
        <dbReference type="ARBA" id="ARBA00022741"/>
    </source>
</evidence>
<feature type="non-terminal residue" evidence="5">
    <location>
        <position position="257"/>
    </location>
</feature>
<dbReference type="InterPro" id="IPR011856">
    <property type="entry name" value="tRNA_endonuc-like_dom_sf"/>
</dbReference>
<dbReference type="GO" id="GO:0005524">
    <property type="term" value="F:ATP binding"/>
    <property type="evidence" value="ECO:0007669"/>
    <property type="project" value="UniProtKB-UniRule"/>
</dbReference>
<keyword evidence="1 3" id="KW-0547">Nucleotide-binding</keyword>
<sequence length="257" mass="29540">MKITKASGEQETYSRQKLCNSLKAAGAPKDLVEQVCRMVEKEIVPGMTTQEISERTRAYLTKESTVHAARYSLKRGIMELGPAGFLFEQYAAALLKEYGYATRTNQILKGECVSHEIDILALSKDTHFIVETKYHNSRGIKSDVTVVMYLYARLLDIAGYQRKRERKPAKHVSWLFTNTKFTTSARRYAACKGIRLTGWKHPKRESLEKLIEGKALYPVTVLPSVNRYAKERFAERKLYFAKDLVHFTPRQFQELFG</sequence>
<dbReference type="InterPro" id="IPR005144">
    <property type="entry name" value="ATP-cone_dom"/>
</dbReference>
<protein>
    <recommendedName>
        <fullName evidence="4">ATP-cone domain-containing protein</fullName>
    </recommendedName>
</protein>
<dbReference type="SUPFAM" id="SSF52980">
    <property type="entry name" value="Restriction endonuclease-like"/>
    <property type="match status" value="1"/>
</dbReference>
<dbReference type="Pfam" id="PF08378">
    <property type="entry name" value="NERD"/>
    <property type="match status" value="1"/>
</dbReference>
<dbReference type="Gene3D" id="3.40.1350.10">
    <property type="match status" value="1"/>
</dbReference>
<evidence type="ECO:0000256" key="3">
    <source>
        <dbReference type="PROSITE-ProRule" id="PRU00492"/>
    </source>
</evidence>
<dbReference type="EMBL" id="MHUB01000036">
    <property type="protein sequence ID" value="OHA70019.1"/>
    <property type="molecule type" value="Genomic_DNA"/>
</dbReference>
<evidence type="ECO:0000259" key="4">
    <source>
        <dbReference type="PROSITE" id="PS51161"/>
    </source>
</evidence>
<comment type="caution">
    <text evidence="5">The sequence shown here is derived from an EMBL/GenBank/DDBJ whole genome shotgun (WGS) entry which is preliminary data.</text>
</comment>
<evidence type="ECO:0000313" key="6">
    <source>
        <dbReference type="Proteomes" id="UP000178613"/>
    </source>
</evidence>
<dbReference type="PROSITE" id="PS51161">
    <property type="entry name" value="ATP_CONE"/>
    <property type="match status" value="1"/>
</dbReference>
<accession>A0A1G2RCC8</accession>
<gene>
    <name evidence="5" type="ORF">A3D64_02710</name>
</gene>
<dbReference type="Proteomes" id="UP000178613">
    <property type="component" value="Unassembled WGS sequence"/>
</dbReference>
<dbReference type="GO" id="GO:0003676">
    <property type="term" value="F:nucleic acid binding"/>
    <property type="evidence" value="ECO:0007669"/>
    <property type="project" value="InterPro"/>
</dbReference>
<dbReference type="Pfam" id="PF03477">
    <property type="entry name" value="ATP-cone"/>
    <property type="match status" value="1"/>
</dbReference>
<dbReference type="AlphaFoldDB" id="A0A1G2RCC8"/>
<organism evidence="5 6">
    <name type="scientific">Candidatus Wildermuthbacteria bacterium RIFCSPHIGHO2_02_FULL_49_9</name>
    <dbReference type="NCBI Taxonomy" id="1802456"/>
    <lineage>
        <taxon>Bacteria</taxon>
        <taxon>Candidatus Wildermuthiibacteriota</taxon>
    </lineage>
</organism>
<dbReference type="InterPro" id="IPR011528">
    <property type="entry name" value="NERD"/>
</dbReference>
<keyword evidence="2 3" id="KW-0067">ATP-binding</keyword>